<evidence type="ECO:0000313" key="3">
    <source>
        <dbReference type="Proteomes" id="UP000604046"/>
    </source>
</evidence>
<evidence type="ECO:0000313" key="2">
    <source>
        <dbReference type="EMBL" id="CAE7255783.1"/>
    </source>
</evidence>
<proteinExistence type="predicted"/>
<sequence>MDVDGESYTGDADTDLVKELEEQMAAAALEDSQQTEEATQRTPEMSDCEDTLIDQAQEKPAPPTTPVQAVMPVTAEASPKPTDVQQMPAEDQAVAPVAAQQKPPEVQAVAPVAAQQKPAEVQAVAPVAEQKPAEVQAVAPVAAEQKPAEVQAVATVAAEQKPAEVQAVAPVAAQQKPAEVQAVPVAASQQKPAEVPAVPVAASQQMPAEVQASQAASLQWLLSVLPGLQNNTLPADKLSAVESMLKRPDTMDFEQLLRSIPPTPSPASQPAAPSAPTTPLKAVPKSLAASPKSRASPKGKAPPRPTPPPEAGDVADERKLKKNAYMRFTRSLNSSSCPAAVVEAAAKCKALFAKYLEANECWGESELVMRSEQTARNRSVRQHRWLTRKELMDKYNDQGLVDAIIQTKEQHPEMVMNNPDAPECEALKLYKCWFMAAEEEDDESKQSIIRERAADVDPGSTNMAGGADGGAGPSNAETAGGAGAKKKATKPKTIQQQAKSAISLVNSNLLEIQSWETKLRKNGVDQNLIKALVQSMNSQAEILREHRGSLEAAIAGGKDEPEMSPLVFKMNEYNAQYKEAAKHVRMHTVAPKAAPKQKAAAAKCKSKAGSAA</sequence>
<dbReference type="OrthoDB" id="429641at2759"/>
<feature type="compositionally biased region" description="Pro residues" evidence="1">
    <location>
        <begin position="300"/>
        <end position="310"/>
    </location>
</feature>
<organism evidence="2 3">
    <name type="scientific">Symbiodinium natans</name>
    <dbReference type="NCBI Taxonomy" id="878477"/>
    <lineage>
        <taxon>Eukaryota</taxon>
        <taxon>Sar</taxon>
        <taxon>Alveolata</taxon>
        <taxon>Dinophyceae</taxon>
        <taxon>Suessiales</taxon>
        <taxon>Symbiodiniaceae</taxon>
        <taxon>Symbiodinium</taxon>
    </lineage>
</organism>
<gene>
    <name evidence="2" type="ORF">SNAT2548_LOCUS13054</name>
</gene>
<keyword evidence="3" id="KW-1185">Reference proteome</keyword>
<dbReference type="Proteomes" id="UP000604046">
    <property type="component" value="Unassembled WGS sequence"/>
</dbReference>
<feature type="compositionally biased region" description="Low complexity" evidence="1">
    <location>
        <begin position="88"/>
        <end position="101"/>
    </location>
</feature>
<feature type="compositionally biased region" description="Polar residues" evidence="1">
    <location>
        <begin position="31"/>
        <end position="43"/>
    </location>
</feature>
<feature type="region of interest" description="Disordered" evidence="1">
    <location>
        <begin position="25"/>
        <end position="101"/>
    </location>
</feature>
<feature type="region of interest" description="Disordered" evidence="1">
    <location>
        <begin position="456"/>
        <end position="494"/>
    </location>
</feature>
<reference evidence="2" key="1">
    <citation type="submission" date="2021-02" db="EMBL/GenBank/DDBJ databases">
        <authorList>
            <person name="Dougan E. K."/>
            <person name="Rhodes N."/>
            <person name="Thang M."/>
            <person name="Chan C."/>
        </authorList>
    </citation>
    <scope>NUCLEOTIDE SEQUENCE</scope>
</reference>
<feature type="region of interest" description="Disordered" evidence="1">
    <location>
        <begin position="590"/>
        <end position="612"/>
    </location>
</feature>
<feature type="compositionally biased region" description="Low complexity" evidence="1">
    <location>
        <begin position="268"/>
        <end position="279"/>
    </location>
</feature>
<protein>
    <submittedName>
        <fullName evidence="2">Uncharacterized protein</fullName>
    </submittedName>
</protein>
<dbReference type="AlphaFoldDB" id="A0A812M5P7"/>
<comment type="caution">
    <text evidence="2">The sequence shown here is derived from an EMBL/GenBank/DDBJ whole genome shotgun (WGS) entry which is preliminary data.</text>
</comment>
<evidence type="ECO:0000256" key="1">
    <source>
        <dbReference type="SAM" id="MobiDB-lite"/>
    </source>
</evidence>
<feature type="region of interest" description="Disordered" evidence="1">
    <location>
        <begin position="257"/>
        <end position="318"/>
    </location>
</feature>
<name>A0A812M5P7_9DINO</name>
<accession>A0A812M5P7</accession>
<dbReference type="EMBL" id="CAJNDS010001335">
    <property type="protein sequence ID" value="CAE7255783.1"/>
    <property type="molecule type" value="Genomic_DNA"/>
</dbReference>